<dbReference type="SMART" id="SM00903">
    <property type="entry name" value="Flavin_Reduct"/>
    <property type="match status" value="1"/>
</dbReference>
<organism evidence="4 5">
    <name type="scientific">Schizothecium vesticola</name>
    <dbReference type="NCBI Taxonomy" id="314040"/>
    <lineage>
        <taxon>Eukaryota</taxon>
        <taxon>Fungi</taxon>
        <taxon>Dikarya</taxon>
        <taxon>Ascomycota</taxon>
        <taxon>Pezizomycotina</taxon>
        <taxon>Sordariomycetes</taxon>
        <taxon>Sordariomycetidae</taxon>
        <taxon>Sordariales</taxon>
        <taxon>Schizotheciaceae</taxon>
        <taxon>Schizothecium</taxon>
    </lineage>
</organism>
<dbReference type="PANTHER" id="PTHR30466:SF1">
    <property type="entry name" value="FMN REDUCTASE (NADH) RUTF"/>
    <property type="match status" value="1"/>
</dbReference>
<feature type="domain" description="Flavin reductase like" evidence="3">
    <location>
        <begin position="94"/>
        <end position="263"/>
    </location>
</feature>
<evidence type="ECO:0000259" key="3">
    <source>
        <dbReference type="SMART" id="SM00903"/>
    </source>
</evidence>
<dbReference type="Pfam" id="PF01613">
    <property type="entry name" value="Flavin_Reduct"/>
    <property type="match status" value="1"/>
</dbReference>
<evidence type="ECO:0000256" key="1">
    <source>
        <dbReference type="ARBA" id="ARBA00023002"/>
    </source>
</evidence>
<dbReference type="AlphaFoldDB" id="A0AA40KD31"/>
<dbReference type="EMBL" id="JAUKUD010000001">
    <property type="protein sequence ID" value="KAK0754724.1"/>
    <property type="molecule type" value="Genomic_DNA"/>
</dbReference>
<keyword evidence="1" id="KW-0560">Oxidoreductase</keyword>
<comment type="caution">
    <text evidence="4">The sequence shown here is derived from an EMBL/GenBank/DDBJ whole genome shotgun (WGS) entry which is preliminary data.</text>
</comment>
<evidence type="ECO:0000256" key="2">
    <source>
        <dbReference type="SAM" id="MobiDB-lite"/>
    </source>
</evidence>
<feature type="region of interest" description="Disordered" evidence="2">
    <location>
        <begin position="1"/>
        <end position="23"/>
    </location>
</feature>
<dbReference type="Gene3D" id="2.30.110.10">
    <property type="entry name" value="Electron Transport, Fmn-binding Protein, Chain A"/>
    <property type="match status" value="1"/>
</dbReference>
<sequence length="291" mass="31618">MSSRRVLGLTAGHALRPGPSRSVMRRETCRVLGTALSKLDSPPLRTIQTTPPQRRTWSITPPHEPSAHPHPVTSQPATPTHPPLDLPHQTRTLMRLLSHSVVVCTSTSPPTSHRHHPTPRAMTMSSFTSLALSPTPVVSINIATPSRTYDAVAGSRHFNIHVLSDDVSGARIADWLTRGNAGGRKMWEGLAEECGCAVEEEAGLAAPTLVGAGVMYVLKCRVLEEPHGGLVRVQDHVIVLGEVLEILEGRGVGEEQHDGRRKHAPARFGLLYADRRYRQLGNCITPAKDHG</sequence>
<name>A0AA40KD31_9PEZI</name>
<gene>
    <name evidence="4" type="ORF">B0T18DRAFT_43638</name>
</gene>
<dbReference type="PANTHER" id="PTHR30466">
    <property type="entry name" value="FLAVIN REDUCTASE"/>
    <property type="match status" value="1"/>
</dbReference>
<evidence type="ECO:0000313" key="4">
    <source>
        <dbReference type="EMBL" id="KAK0754724.1"/>
    </source>
</evidence>
<reference evidence="4" key="1">
    <citation type="submission" date="2023-06" db="EMBL/GenBank/DDBJ databases">
        <title>Genome-scale phylogeny and comparative genomics of the fungal order Sordariales.</title>
        <authorList>
            <consortium name="Lawrence Berkeley National Laboratory"/>
            <person name="Hensen N."/>
            <person name="Bonometti L."/>
            <person name="Westerberg I."/>
            <person name="Brannstrom I.O."/>
            <person name="Guillou S."/>
            <person name="Cros-Aarteil S."/>
            <person name="Calhoun S."/>
            <person name="Haridas S."/>
            <person name="Kuo A."/>
            <person name="Mondo S."/>
            <person name="Pangilinan J."/>
            <person name="Riley R."/>
            <person name="LaButti K."/>
            <person name="Andreopoulos B."/>
            <person name="Lipzen A."/>
            <person name="Chen C."/>
            <person name="Yanf M."/>
            <person name="Daum C."/>
            <person name="Ng V."/>
            <person name="Clum A."/>
            <person name="Steindorff A."/>
            <person name="Ohm R."/>
            <person name="Martin F."/>
            <person name="Silar P."/>
            <person name="Natvig D."/>
            <person name="Lalanne C."/>
            <person name="Gautier V."/>
            <person name="Ament-velasquez S.L."/>
            <person name="Kruys A."/>
            <person name="Hutchinson M.I."/>
            <person name="Powell A.J."/>
            <person name="Barry K."/>
            <person name="Miller A.N."/>
            <person name="Grigoriev I.V."/>
            <person name="Debuchy R."/>
            <person name="Gladieux P."/>
            <person name="Thoren M.H."/>
            <person name="Johannesson H."/>
        </authorList>
    </citation>
    <scope>NUCLEOTIDE SEQUENCE</scope>
    <source>
        <strain evidence="4">SMH3187-1</strain>
    </source>
</reference>
<dbReference type="InterPro" id="IPR012349">
    <property type="entry name" value="Split_barrel_FMN-bd"/>
</dbReference>
<evidence type="ECO:0000313" key="5">
    <source>
        <dbReference type="Proteomes" id="UP001172155"/>
    </source>
</evidence>
<dbReference type="GO" id="GO:0042602">
    <property type="term" value="F:riboflavin reductase (NADPH) activity"/>
    <property type="evidence" value="ECO:0007669"/>
    <property type="project" value="TreeGrafter"/>
</dbReference>
<feature type="region of interest" description="Disordered" evidence="2">
    <location>
        <begin position="41"/>
        <end position="84"/>
    </location>
</feature>
<proteinExistence type="predicted"/>
<feature type="compositionally biased region" description="Low complexity" evidence="2">
    <location>
        <begin position="42"/>
        <end position="56"/>
    </location>
</feature>
<dbReference type="SUPFAM" id="SSF50475">
    <property type="entry name" value="FMN-binding split barrel"/>
    <property type="match status" value="1"/>
</dbReference>
<dbReference type="Proteomes" id="UP001172155">
    <property type="component" value="Unassembled WGS sequence"/>
</dbReference>
<dbReference type="InterPro" id="IPR050268">
    <property type="entry name" value="NADH-dep_flavin_reductase"/>
</dbReference>
<dbReference type="InterPro" id="IPR002563">
    <property type="entry name" value="Flavin_Rdtase-like_dom"/>
</dbReference>
<dbReference type="GO" id="GO:0010181">
    <property type="term" value="F:FMN binding"/>
    <property type="evidence" value="ECO:0007669"/>
    <property type="project" value="InterPro"/>
</dbReference>
<keyword evidence="5" id="KW-1185">Reference proteome</keyword>
<protein>
    <submittedName>
        <fullName evidence="4">Flavin reductase like domain-containing protein</fullName>
    </submittedName>
</protein>
<accession>A0AA40KD31</accession>